<dbReference type="InterPro" id="IPR045894">
    <property type="entry name" value="At5g08430-like"/>
</dbReference>
<accession>A0A4S4E2S9</accession>
<evidence type="ECO:0000313" key="5">
    <source>
        <dbReference type="Proteomes" id="UP000306102"/>
    </source>
</evidence>
<dbReference type="InterPro" id="IPR003121">
    <property type="entry name" value="SWIB_MDM2_domain"/>
</dbReference>
<dbReference type="SUPFAM" id="SSF47592">
    <property type="entry name" value="SWIB/MDM2 domain"/>
    <property type="match status" value="1"/>
</dbReference>
<gene>
    <name evidence="4" type="ORF">TEA_006389</name>
</gene>
<feature type="domain" description="DM2" evidence="3">
    <location>
        <begin position="171"/>
        <end position="251"/>
    </location>
</feature>
<dbReference type="PANTHER" id="PTHR46851:SF11">
    <property type="entry name" value="GYF DOMAIN-CONTAINING PROTEIN"/>
    <property type="match status" value="1"/>
</dbReference>
<sequence>MYAEATPQKMQNWISLKITAKLDCLEAYHVECVVKDESFVESGNSWTCKRLKNRGGGSDLKTQQCSEFKQSSKSETTNPITTRRGKIRMSEGKGVVMKRVVKSNGKGEREGSCDEKGGKVQREGSCDEKGGKIQREGSCDEKGGKVQREGSCDEKGGKIQWEGSCDEKEILLVGDQNHSWSFLRHLVKDTSTKMSQYDVSSIIKEYINEHKLFCPDNRRKILCDERLKSVLGQKTVYRNQMCDLLQPHFIENLESSDEDELGLSSEAEDKNVMVACKKQRELITNRKSLEKEVVINAPQSCFASIVSENIKLVYLKRSLVQELLKQPKTFENKLIGSFVRVKLDPNDSFQRNSHQLVQVTGIKKISKGDNNTQILLQVSNMSKTFASACFQMFSSLRQQYCVEEECEDLSQKVKDGLLKKPTILPQKPSEQSRLLQVVPKVIADVSELETMANDAIKENKQGDESLPKSILLGCSAISGDSSKGSGFSSVAKKKRFLASIIEELDRSEPTLRETKRPRQFS</sequence>
<evidence type="ECO:0000259" key="2">
    <source>
        <dbReference type="PROSITE" id="PS51360"/>
    </source>
</evidence>
<feature type="region of interest" description="Disordered" evidence="1">
    <location>
        <begin position="103"/>
        <end position="153"/>
    </location>
</feature>
<dbReference type="PROSITE" id="PS51925">
    <property type="entry name" value="SWIB_MDM2"/>
    <property type="match status" value="1"/>
</dbReference>
<dbReference type="Gene3D" id="3.90.70.200">
    <property type="entry name" value="Plus-3 domain"/>
    <property type="match status" value="1"/>
</dbReference>
<dbReference type="SMART" id="SM00719">
    <property type="entry name" value="Plus3"/>
    <property type="match status" value="1"/>
</dbReference>
<dbReference type="Gene3D" id="1.10.245.10">
    <property type="entry name" value="SWIB/MDM2 domain"/>
    <property type="match status" value="1"/>
</dbReference>
<dbReference type="PANTHER" id="PTHR46851">
    <property type="entry name" value="OS01G0884500 PROTEIN"/>
    <property type="match status" value="1"/>
</dbReference>
<comment type="caution">
    <text evidence="4">The sequence shown here is derived from an EMBL/GenBank/DDBJ whole genome shotgun (WGS) entry which is preliminary data.</text>
</comment>
<dbReference type="SUPFAM" id="SSF159042">
    <property type="entry name" value="Plus3-like"/>
    <property type="match status" value="1"/>
</dbReference>
<reference evidence="4 5" key="1">
    <citation type="journal article" date="2018" name="Proc. Natl. Acad. Sci. U.S.A.">
        <title>Draft genome sequence of Camellia sinensis var. sinensis provides insights into the evolution of the tea genome and tea quality.</title>
        <authorList>
            <person name="Wei C."/>
            <person name="Yang H."/>
            <person name="Wang S."/>
            <person name="Zhao J."/>
            <person name="Liu C."/>
            <person name="Gao L."/>
            <person name="Xia E."/>
            <person name="Lu Y."/>
            <person name="Tai Y."/>
            <person name="She G."/>
            <person name="Sun J."/>
            <person name="Cao H."/>
            <person name="Tong W."/>
            <person name="Gao Q."/>
            <person name="Li Y."/>
            <person name="Deng W."/>
            <person name="Jiang X."/>
            <person name="Wang W."/>
            <person name="Chen Q."/>
            <person name="Zhang S."/>
            <person name="Li H."/>
            <person name="Wu J."/>
            <person name="Wang P."/>
            <person name="Li P."/>
            <person name="Shi C."/>
            <person name="Zheng F."/>
            <person name="Jian J."/>
            <person name="Huang B."/>
            <person name="Shan D."/>
            <person name="Shi M."/>
            <person name="Fang C."/>
            <person name="Yue Y."/>
            <person name="Li F."/>
            <person name="Li D."/>
            <person name="Wei S."/>
            <person name="Han B."/>
            <person name="Jiang C."/>
            <person name="Yin Y."/>
            <person name="Xia T."/>
            <person name="Zhang Z."/>
            <person name="Bennetzen J.L."/>
            <person name="Zhao S."/>
            <person name="Wan X."/>
        </authorList>
    </citation>
    <scope>NUCLEOTIDE SEQUENCE [LARGE SCALE GENOMIC DNA]</scope>
    <source>
        <strain evidence="5">cv. Shuchazao</strain>
        <tissue evidence="4">Leaf</tissue>
    </source>
</reference>
<dbReference type="InterPro" id="IPR004343">
    <property type="entry name" value="Plus-3_dom"/>
</dbReference>
<dbReference type="GO" id="GO:0003677">
    <property type="term" value="F:DNA binding"/>
    <property type="evidence" value="ECO:0007669"/>
    <property type="project" value="InterPro"/>
</dbReference>
<dbReference type="AlphaFoldDB" id="A0A4S4E2S9"/>
<evidence type="ECO:0000259" key="3">
    <source>
        <dbReference type="PROSITE" id="PS51925"/>
    </source>
</evidence>
<feature type="compositionally biased region" description="Basic and acidic residues" evidence="1">
    <location>
        <begin position="105"/>
        <end position="153"/>
    </location>
</feature>
<protein>
    <submittedName>
        <fullName evidence="4">Uncharacterized protein</fullName>
    </submittedName>
</protein>
<dbReference type="EMBL" id="SDRB02008413">
    <property type="protein sequence ID" value="THG09595.1"/>
    <property type="molecule type" value="Genomic_DNA"/>
</dbReference>
<dbReference type="Pfam" id="PF02201">
    <property type="entry name" value="SWIB"/>
    <property type="match status" value="1"/>
</dbReference>
<evidence type="ECO:0000313" key="4">
    <source>
        <dbReference type="EMBL" id="THG09595.1"/>
    </source>
</evidence>
<dbReference type="InterPro" id="IPR036128">
    <property type="entry name" value="Plus3-like_sf"/>
</dbReference>
<proteinExistence type="predicted"/>
<keyword evidence="5" id="KW-1185">Reference proteome</keyword>
<dbReference type="Proteomes" id="UP000306102">
    <property type="component" value="Unassembled WGS sequence"/>
</dbReference>
<dbReference type="CDD" id="cd10567">
    <property type="entry name" value="SWIB-MDM2_like"/>
    <property type="match status" value="1"/>
</dbReference>
<feature type="domain" description="Plus3" evidence="2">
    <location>
        <begin position="304"/>
        <end position="438"/>
    </location>
</feature>
<dbReference type="PROSITE" id="PS51360">
    <property type="entry name" value="PLUS3"/>
    <property type="match status" value="1"/>
</dbReference>
<dbReference type="Pfam" id="PF03126">
    <property type="entry name" value="Plus-3"/>
    <property type="match status" value="1"/>
</dbReference>
<name>A0A4S4E2S9_CAMSN</name>
<organism evidence="4 5">
    <name type="scientific">Camellia sinensis var. sinensis</name>
    <name type="common">China tea</name>
    <dbReference type="NCBI Taxonomy" id="542762"/>
    <lineage>
        <taxon>Eukaryota</taxon>
        <taxon>Viridiplantae</taxon>
        <taxon>Streptophyta</taxon>
        <taxon>Embryophyta</taxon>
        <taxon>Tracheophyta</taxon>
        <taxon>Spermatophyta</taxon>
        <taxon>Magnoliopsida</taxon>
        <taxon>eudicotyledons</taxon>
        <taxon>Gunneridae</taxon>
        <taxon>Pentapetalae</taxon>
        <taxon>asterids</taxon>
        <taxon>Ericales</taxon>
        <taxon>Theaceae</taxon>
        <taxon>Camellia</taxon>
    </lineage>
</organism>
<dbReference type="STRING" id="542762.A0A4S4E2S9"/>
<dbReference type="InterPro" id="IPR036885">
    <property type="entry name" value="SWIB_MDM2_dom_sf"/>
</dbReference>
<evidence type="ECO:0000256" key="1">
    <source>
        <dbReference type="SAM" id="MobiDB-lite"/>
    </source>
</evidence>